<evidence type="ECO:0000313" key="2">
    <source>
        <dbReference type="EMBL" id="PZE20888.1"/>
    </source>
</evidence>
<dbReference type="Gene3D" id="3.30.65.10">
    <property type="entry name" value="Bacterial Topoisomerase I, domain 1"/>
    <property type="match status" value="1"/>
</dbReference>
<gene>
    <name evidence="2" type="ORF">CBW46_009315</name>
</gene>
<evidence type="ECO:0000259" key="1">
    <source>
        <dbReference type="Pfam" id="PF04471"/>
    </source>
</evidence>
<dbReference type="RefSeq" id="WP_111361063.1">
    <property type="nucleotide sequence ID" value="NZ_NHRJ02000004.1"/>
</dbReference>
<organism evidence="2 3">
    <name type="scientific">Paenibacillus xerothermodurans</name>
    <dbReference type="NCBI Taxonomy" id="1977292"/>
    <lineage>
        <taxon>Bacteria</taxon>
        <taxon>Bacillati</taxon>
        <taxon>Bacillota</taxon>
        <taxon>Bacilli</taxon>
        <taxon>Bacillales</taxon>
        <taxon>Paenibacillaceae</taxon>
        <taxon>Paenibacillus</taxon>
    </lineage>
</organism>
<dbReference type="InterPro" id="IPR007560">
    <property type="entry name" value="Restrct_endonuc_IV_Mrr"/>
</dbReference>
<dbReference type="Proteomes" id="UP000214746">
    <property type="component" value="Unassembled WGS sequence"/>
</dbReference>
<dbReference type="EMBL" id="NHRJ02000004">
    <property type="protein sequence ID" value="PZE20888.1"/>
    <property type="molecule type" value="Genomic_DNA"/>
</dbReference>
<comment type="caution">
    <text evidence="2">The sequence shown here is derived from an EMBL/GenBank/DDBJ whole genome shotgun (WGS) entry which is preliminary data.</text>
</comment>
<feature type="domain" description="Restriction endonuclease type IV Mrr" evidence="1">
    <location>
        <begin position="6"/>
        <end position="50"/>
    </location>
</feature>
<dbReference type="OrthoDB" id="9797274at2"/>
<name>A0A2W1P1B7_PAEXE</name>
<proteinExistence type="predicted"/>
<protein>
    <recommendedName>
        <fullName evidence="1">Restriction endonuclease type IV Mrr domain-containing protein</fullName>
    </recommendedName>
</protein>
<accession>A0A2W1P1B7</accession>
<evidence type="ECO:0000313" key="3">
    <source>
        <dbReference type="Proteomes" id="UP000214746"/>
    </source>
</evidence>
<dbReference type="AlphaFoldDB" id="A0A2W1P1B7"/>
<dbReference type="Pfam" id="PF04471">
    <property type="entry name" value="Mrr_cat"/>
    <property type="match status" value="1"/>
</dbReference>
<sequence length="104" mass="11153">MAFDVLAAIAHYGAAEGWVNANREYTDEAYALAKSNRISLINRAAQLIEMILKLNPGSAPSANTVQQAMPTGEKTCLKCGSKMVLRKIPKASFMVAAHFPNVGS</sequence>
<keyword evidence="3" id="KW-1185">Reference proteome</keyword>
<dbReference type="GO" id="GO:0004519">
    <property type="term" value="F:endonuclease activity"/>
    <property type="evidence" value="ECO:0007669"/>
    <property type="project" value="InterPro"/>
</dbReference>
<dbReference type="GO" id="GO:0003677">
    <property type="term" value="F:DNA binding"/>
    <property type="evidence" value="ECO:0007669"/>
    <property type="project" value="InterPro"/>
</dbReference>
<dbReference type="GO" id="GO:0009307">
    <property type="term" value="P:DNA restriction-modification system"/>
    <property type="evidence" value="ECO:0007669"/>
    <property type="project" value="InterPro"/>
</dbReference>
<reference evidence="2" key="1">
    <citation type="submission" date="2018-06" db="EMBL/GenBank/DDBJ databases">
        <title>Paenibacillus xerothermodurans sp. nov. an extremely dry heat resistant spore forming bacterium isolated from the soil of Cape Canaveral, Florida.</title>
        <authorList>
            <person name="Seuylemezian A."/>
            <person name="Kaur N."/>
            <person name="Patil P."/>
            <person name="Patil P."/>
            <person name="Mayilraj S."/>
            <person name="Vaishampayan P."/>
        </authorList>
    </citation>
    <scope>NUCLEOTIDE SEQUENCE [LARGE SCALE GENOMIC DNA]</scope>
    <source>
        <strain evidence="2">ATCC 27380</strain>
    </source>
</reference>